<accession>A0A7J6TX21</accession>
<reference evidence="2 3" key="1">
    <citation type="submission" date="2020-04" db="EMBL/GenBank/DDBJ databases">
        <title>Perkinsus olseni comparative genomics.</title>
        <authorList>
            <person name="Bogema D.R."/>
        </authorList>
    </citation>
    <scope>NUCLEOTIDE SEQUENCE [LARGE SCALE GENOMIC DNA]</scope>
    <source>
        <strain evidence="2 3">ATCC PRA-207</strain>
    </source>
</reference>
<protein>
    <submittedName>
        <fullName evidence="2">Uncharacterized protein</fullName>
    </submittedName>
</protein>
<gene>
    <name evidence="2" type="ORF">FOZ63_015131</name>
</gene>
<feature type="region of interest" description="Disordered" evidence="1">
    <location>
        <begin position="1"/>
        <end position="27"/>
    </location>
</feature>
<dbReference type="EMBL" id="JABANO010007619">
    <property type="protein sequence ID" value="KAF4749813.1"/>
    <property type="molecule type" value="Genomic_DNA"/>
</dbReference>
<comment type="caution">
    <text evidence="2">The sequence shown here is derived from an EMBL/GenBank/DDBJ whole genome shotgun (WGS) entry which is preliminary data.</text>
</comment>
<proteinExistence type="predicted"/>
<name>A0A7J6TX21_PEROL</name>
<feature type="non-terminal residue" evidence="2">
    <location>
        <position position="202"/>
    </location>
</feature>
<evidence type="ECO:0000256" key="1">
    <source>
        <dbReference type="SAM" id="MobiDB-lite"/>
    </source>
</evidence>
<evidence type="ECO:0000313" key="2">
    <source>
        <dbReference type="EMBL" id="KAF4749813.1"/>
    </source>
</evidence>
<evidence type="ECO:0000313" key="3">
    <source>
        <dbReference type="Proteomes" id="UP000553632"/>
    </source>
</evidence>
<feature type="non-terminal residue" evidence="2">
    <location>
        <position position="1"/>
    </location>
</feature>
<organism evidence="2 3">
    <name type="scientific">Perkinsus olseni</name>
    <name type="common">Perkinsus atlanticus</name>
    <dbReference type="NCBI Taxonomy" id="32597"/>
    <lineage>
        <taxon>Eukaryota</taxon>
        <taxon>Sar</taxon>
        <taxon>Alveolata</taxon>
        <taxon>Perkinsozoa</taxon>
        <taxon>Perkinsea</taxon>
        <taxon>Perkinsida</taxon>
        <taxon>Perkinsidae</taxon>
        <taxon>Perkinsus</taxon>
    </lineage>
</organism>
<keyword evidence="3" id="KW-1185">Reference proteome</keyword>
<dbReference type="Proteomes" id="UP000553632">
    <property type="component" value="Unassembled WGS sequence"/>
</dbReference>
<dbReference type="AlphaFoldDB" id="A0A7J6TX21"/>
<sequence>DIQMLSGKSSRKIDSEGDPPRLMSRFGASSTPRLSAIKELRDVESNCASIFFGVGPAAGKPETVEDATKADYVYCGKNKKGKKYCVFGYRQPREQPDLPVSQLHVRPYVVRRVPVDKEEPEARQGWLEGEGHMHLGYWSRRVVLVKWYTSVVCDKKGTSSRKQDPRRVLVGRQLIQTLGVKVLMPSAWLNYEEKKTTLGDLL</sequence>